<comment type="catalytic activity">
    <reaction evidence="1">
        <text>[(1-&gt;6)-alpha-D-glucosyl](n) + sucrose = [(1-&gt;6)-alpha-D-glucosyl](n+1) + D-fructose</text>
        <dbReference type="Rhea" id="RHEA:18825"/>
        <dbReference type="Rhea" id="RHEA-COMP:11144"/>
        <dbReference type="Rhea" id="RHEA-COMP:11145"/>
        <dbReference type="ChEBI" id="CHEBI:17992"/>
        <dbReference type="ChEBI" id="CHEBI:18269"/>
        <dbReference type="ChEBI" id="CHEBI:37721"/>
        <dbReference type="EC" id="2.4.1.5"/>
    </reaction>
</comment>
<feature type="compositionally biased region" description="Polar residues" evidence="12">
    <location>
        <begin position="68"/>
        <end position="88"/>
    </location>
</feature>
<gene>
    <name evidence="16" type="ORF">FGL85_02625</name>
    <name evidence="15" type="ORF">P1N92_06230</name>
</gene>
<protein>
    <recommendedName>
        <fullName evidence="4">dextransucrase</fullName>
        <ecNumber evidence="4">2.4.1.5</ecNumber>
    </recommendedName>
    <alternativeName>
        <fullName evidence="9">Dextransucrase</fullName>
    </alternativeName>
    <alternativeName>
        <fullName evidence="10">Sucrose 6-glucosyltransferase</fullName>
    </alternativeName>
</protein>
<comment type="function">
    <text evidence="2">Production of extracellular glucans, that are thought to play a key role in the development of the dental plaque because of their ability to adhere to smooth surfaces and mediate the aggregation of bacterial cells and food debris.</text>
</comment>
<dbReference type="SMR" id="A0A5B8SZ61"/>
<feature type="region of interest" description="Disordered" evidence="12">
    <location>
        <begin position="68"/>
        <end position="128"/>
    </location>
</feature>
<evidence type="ECO:0000256" key="8">
    <source>
        <dbReference type="ARBA" id="ARBA00022737"/>
    </source>
</evidence>
<dbReference type="InterPro" id="IPR018337">
    <property type="entry name" value="Cell_wall/Cho-bd_repeat"/>
</dbReference>
<evidence type="ECO:0000256" key="13">
    <source>
        <dbReference type="SAM" id="SignalP"/>
    </source>
</evidence>
<feature type="repeat" description="Cell wall-binding" evidence="11">
    <location>
        <begin position="219"/>
        <end position="238"/>
    </location>
</feature>
<evidence type="ECO:0000256" key="12">
    <source>
        <dbReference type="SAM" id="MobiDB-lite"/>
    </source>
</evidence>
<dbReference type="RefSeq" id="WP_010278815.1">
    <property type="nucleotide sequence ID" value="NZ_CP042383.1"/>
</dbReference>
<keyword evidence="7 13" id="KW-0732">Signal</keyword>
<dbReference type="EC" id="2.4.1.5" evidence="4"/>
<evidence type="ECO:0000313" key="17">
    <source>
        <dbReference type="Proteomes" id="UP000321296"/>
    </source>
</evidence>
<dbReference type="NCBIfam" id="TIGR03715">
    <property type="entry name" value="KxYKxGKxW"/>
    <property type="match status" value="1"/>
</dbReference>
<dbReference type="GeneID" id="64343743"/>
<evidence type="ECO:0000256" key="1">
    <source>
        <dbReference type="ARBA" id="ARBA00001152"/>
    </source>
</evidence>
<dbReference type="EMBL" id="CP042383">
    <property type="protein sequence ID" value="QEA41477.1"/>
    <property type="molecule type" value="Genomic_DNA"/>
</dbReference>
<dbReference type="Proteomes" id="UP001529201">
    <property type="component" value="Unassembled WGS sequence"/>
</dbReference>
<evidence type="ECO:0000256" key="3">
    <source>
        <dbReference type="ARBA" id="ARBA00009247"/>
    </source>
</evidence>
<evidence type="ECO:0000256" key="11">
    <source>
        <dbReference type="PROSITE-ProRule" id="PRU00591"/>
    </source>
</evidence>
<dbReference type="SUPFAM" id="SSF69360">
    <property type="entry name" value="Cell wall binding repeat"/>
    <property type="match status" value="3"/>
</dbReference>
<dbReference type="GO" id="GO:0016787">
    <property type="term" value="F:hydrolase activity"/>
    <property type="evidence" value="ECO:0007669"/>
    <property type="project" value="UniProtKB-KW"/>
</dbReference>
<keyword evidence="8" id="KW-0677">Repeat</keyword>
<dbReference type="Pfam" id="PF19127">
    <property type="entry name" value="Choline_bind_3"/>
    <property type="match status" value="6"/>
</dbReference>
<feature type="compositionally biased region" description="Basic and acidic residues" evidence="12">
    <location>
        <begin position="91"/>
        <end position="102"/>
    </location>
</feature>
<dbReference type="Gene3D" id="3.20.20.80">
    <property type="entry name" value="Glycosidases"/>
    <property type="match status" value="1"/>
</dbReference>
<evidence type="ECO:0000259" key="14">
    <source>
        <dbReference type="Pfam" id="PF02324"/>
    </source>
</evidence>
<dbReference type="GO" id="GO:0009250">
    <property type="term" value="P:glucan biosynthetic process"/>
    <property type="evidence" value="ECO:0007669"/>
    <property type="project" value="InterPro"/>
</dbReference>
<evidence type="ECO:0000313" key="15">
    <source>
        <dbReference type="EMBL" id="MDG9733714.1"/>
    </source>
</evidence>
<dbReference type="InterPro" id="IPR017853">
    <property type="entry name" value="GH"/>
</dbReference>
<proteinExistence type="inferred from homology"/>
<dbReference type="Gene3D" id="3.20.20.470">
    <property type="entry name" value="Glucansucrase"/>
    <property type="match status" value="1"/>
</dbReference>
<dbReference type="Gene3D" id="2.60.40.1180">
    <property type="entry name" value="Golgi alpha-mannosidase II"/>
    <property type="match status" value="1"/>
</dbReference>
<evidence type="ECO:0000256" key="5">
    <source>
        <dbReference type="ARBA" id="ARBA00022676"/>
    </source>
</evidence>
<dbReference type="EMBL" id="JARGDN010000006">
    <property type="protein sequence ID" value="MDG9733714.1"/>
    <property type="molecule type" value="Genomic_DNA"/>
</dbReference>
<reference evidence="16 17" key="1">
    <citation type="submission" date="2019-06" db="EMBL/GenBank/DDBJ databases">
        <title>Genome analyses of bacteria isolated from kimchi.</title>
        <authorList>
            <person name="Lee S."/>
            <person name="Ahn S."/>
            <person name="Roh S."/>
        </authorList>
    </citation>
    <scope>NUCLEOTIDE SEQUENCE [LARGE SCALE GENOMIC DNA]</scope>
    <source>
        <strain evidence="16 17">CBA3630</strain>
    </source>
</reference>
<dbReference type="KEGG" id="lpse:FGL85_02625"/>
<dbReference type="Proteomes" id="UP000321296">
    <property type="component" value="Chromosome"/>
</dbReference>
<dbReference type="PROSITE" id="PS51170">
    <property type="entry name" value="CW"/>
    <property type="match status" value="2"/>
</dbReference>
<evidence type="ECO:0000256" key="4">
    <source>
        <dbReference type="ARBA" id="ARBA00012592"/>
    </source>
</evidence>
<dbReference type="Pfam" id="PF02324">
    <property type="entry name" value="Glyco_hydro_70"/>
    <property type="match status" value="1"/>
</dbReference>
<evidence type="ECO:0000313" key="18">
    <source>
        <dbReference type="Proteomes" id="UP001529201"/>
    </source>
</evidence>
<evidence type="ECO:0000256" key="7">
    <source>
        <dbReference type="ARBA" id="ARBA00022729"/>
    </source>
</evidence>
<dbReference type="InterPro" id="IPR003318">
    <property type="entry name" value="Glyco_hydro70cat"/>
</dbReference>
<comment type="similarity">
    <text evidence="3">Belongs to the glycosyl hydrolase 70 family.</text>
</comment>
<feature type="repeat" description="Cell wall-binding" evidence="11">
    <location>
        <begin position="1138"/>
        <end position="1159"/>
    </location>
</feature>
<keyword evidence="18" id="KW-1185">Reference proteome</keyword>
<dbReference type="NCBIfam" id="TIGR04035">
    <property type="entry name" value="glucan_65_rpt"/>
    <property type="match status" value="5"/>
</dbReference>
<evidence type="ECO:0000256" key="2">
    <source>
        <dbReference type="ARBA" id="ARBA00003243"/>
    </source>
</evidence>
<feature type="compositionally biased region" description="Polar residues" evidence="12">
    <location>
        <begin position="859"/>
        <end position="871"/>
    </location>
</feature>
<evidence type="ECO:0000256" key="6">
    <source>
        <dbReference type="ARBA" id="ARBA00022679"/>
    </source>
</evidence>
<dbReference type="GO" id="GO:0047849">
    <property type="term" value="F:dextransucrase activity"/>
    <property type="evidence" value="ECO:0007669"/>
    <property type="project" value="UniProtKB-EC"/>
</dbReference>
<dbReference type="Gene3D" id="2.30.30.420">
    <property type="entry name" value="glucansucrase"/>
    <property type="match status" value="1"/>
</dbReference>
<dbReference type="InterPro" id="IPR027636">
    <property type="entry name" value="Glucan-bd_rpt"/>
</dbReference>
<dbReference type="Pfam" id="PF19258">
    <property type="entry name" value="KxYKxGKxW_sig"/>
    <property type="match status" value="1"/>
</dbReference>
<dbReference type="InterPro" id="IPR013780">
    <property type="entry name" value="Glyco_hydro_b"/>
</dbReference>
<feature type="region of interest" description="Disordered" evidence="12">
    <location>
        <begin position="852"/>
        <end position="871"/>
    </location>
</feature>
<evidence type="ECO:0000313" key="16">
    <source>
        <dbReference type="EMBL" id="QEA41477.1"/>
    </source>
</evidence>
<name>A0A5B8SZ61_LEUPS</name>
<dbReference type="SUPFAM" id="SSF51445">
    <property type="entry name" value="(Trans)glycosidases"/>
    <property type="match status" value="2"/>
</dbReference>
<sequence>MREKSVARKKLYKAKKSWVVAGLTTAFLMVNQASVSADQNVNDPSVATTTQNVVTDQDTSIDASVATTVNPNLDDTQADNTNIQTPTDQNDESKDTTPKVETGDTTNSQSTEAQETTAQTNNDVETPQNSDAAIETGLLTTNNQIRYVNPDGTVLTGAYKTINGNTYYFDDDSGVALVGLHKIGDTLKGFSLNGVQVKGDYLTAANGDKYYFDSNGNAVSGVQQINGKTYYFDSTGKLMKGYTAVLNGVVTFFNSTTGEADNTDASTIKTGVTIDNSDYTVHNAAYDNTAASFDNINGYLTAESWYRPKEILENGESWRPSTAEDKRPILITWQPDIVTEVNYLNMMAANGLLSINAPFTTASDLAIMNDAVRAVQKNIEMRISQEKSTDWLKALMTQFINTQPQWNEVSESPSNDHLQGGALTYVNSPLTPDANSNFRLLNRTPTNQSGTTRYDTDKSKGGFELLLANDVDNSNPVVQAEQLNWLYYLMNFGSITANDPTANFDGIRVDAVDNVDADLLQIASDYFKLAYGTSLSDTNANQHLSILEDWSANDAEYMSKTGSNQLTMDTYTQQQLLFSLTKQVGNRADMRRFLEYFMINRANDSTENVATPNYSFVRAHDSEVQTVIATIIKDLHPDVVNSLAPTQAQLEEAFAVYNADMNRVDKQYTQYNMPSAYAMLLTNKDTIPRVYYGDLYTDDGEYMGTQTPYYDAIVNLLQSRVKYVAGGQSMAVDQHDILTSVRYGKNLADANATSDDLTSINSGIGVIVSNNPNLSLASGETVVLHMGIAHANQVYREILETTDNGIANNTDIFKTTDSNGDLIFTASEIHGYSNVQVSGFLSVWAPKDATDDQDVRTAASESTSNDGNTLHSNAALDSNLIYEGFSNFQSTPQSESEFANVKIAANVNLFKSWGVTSFQMAPQYRSSTDTSFLDSIIQNGYAFTDRYDLGFETPTKYGTDQQLRDAIKALHANGIQAMADFVPDQIYNLPQTELVSVSRTDSLGNQSANSNAANVLYVSHTVGGGEYQSKYGGEFLAIIKSKYPSLFKTIQVSTGLPIDDSTKIKEWSAKYFNGSNIQGRGFGYVLSDGGTQNYFKVISNSTDDDFLPNQLTGKPTMTGFEQTSKGIVYYSKSGIQAKNQFVKDDVSGNYYYFNKNGLMTVGSKTINGKNYMFLPNGVELRGSFLQTADGTVNYYATNGAQVQDSYVTDTEGNSYYFDGDGEMVTGTYTVDGHAQYFDVNGVQTKGAIITLGGVQRYYQAGNGNLATNQYVSYNNSWYYANTKGELVTGVQSINGNVQYFASNGQQIKGQIVVTGNQKSYYDANTGNLIKNDFLTPDQGKTWYYADQDGNLVVGAQEVNGHKLYFDDNGIQIKDQIISNDGQQYYYQGGNGDLVTNRYISYNDSWYYADATGVLVTGQQIINGETQYFRTDGRQVKGQIIADGDKQHYYDADSGNLVKNNFVTVDQGKTWYYADQDGNLSLVDR</sequence>
<accession>A0A5B8SZ61</accession>
<feature type="signal peptide" evidence="13">
    <location>
        <begin position="1"/>
        <end position="37"/>
    </location>
</feature>
<feature type="chain" id="PRO_5023127665" description="dextransucrase" evidence="13">
    <location>
        <begin position="38"/>
        <end position="1484"/>
    </location>
</feature>
<keyword evidence="16" id="KW-0378">Hydrolase</keyword>
<feature type="compositionally biased region" description="Low complexity" evidence="12">
    <location>
        <begin position="108"/>
        <end position="122"/>
    </location>
</feature>
<evidence type="ECO:0000256" key="9">
    <source>
        <dbReference type="ARBA" id="ARBA00029911"/>
    </source>
</evidence>
<evidence type="ECO:0000256" key="10">
    <source>
        <dbReference type="ARBA" id="ARBA00032238"/>
    </source>
</evidence>
<dbReference type="InterPro" id="IPR022263">
    <property type="entry name" value="KxYKxGKxW"/>
</dbReference>
<feature type="domain" description="Glycoside hydrolase family 70 catalytic" evidence="14">
    <location>
        <begin position="329"/>
        <end position="1122"/>
    </location>
</feature>
<dbReference type="Pfam" id="PF01473">
    <property type="entry name" value="Choline_bind_1"/>
    <property type="match status" value="3"/>
</dbReference>
<reference evidence="15 18" key="2">
    <citation type="submission" date="2023-02" db="EMBL/GenBank/DDBJ databases">
        <title>Antimicrobial susceptibility testing and tentative epidemiological cut-off values for Lactobacillaceae family species intended for ingestion.</title>
        <authorList>
            <person name="Noehr-Meldgaard K."/>
            <person name="Struve C."/>
            <person name="Ingmer H."/>
            <person name="Koza A."/>
            <person name="Al-Nakeeb K."/>
            <person name="Agersoe Y."/>
        </authorList>
    </citation>
    <scope>NUCLEOTIDE SEQUENCE [LARGE SCALE GENOMIC DNA]</scope>
    <source>
        <strain evidence="15 18">DSM 20193</strain>
    </source>
</reference>
<organism evidence="16 17">
    <name type="scientific">Leuconostoc pseudomesenteroides</name>
    <dbReference type="NCBI Taxonomy" id="33968"/>
    <lineage>
        <taxon>Bacteria</taxon>
        <taxon>Bacillati</taxon>
        <taxon>Bacillota</taxon>
        <taxon>Bacilli</taxon>
        <taxon>Lactobacillales</taxon>
        <taxon>Lactobacillaceae</taxon>
        <taxon>Leuconostoc</taxon>
    </lineage>
</organism>
<dbReference type="GO" id="GO:0046527">
    <property type="term" value="F:glucosyltransferase activity"/>
    <property type="evidence" value="ECO:0007669"/>
    <property type="project" value="InterPro"/>
</dbReference>
<keyword evidence="6" id="KW-0808">Transferase</keyword>
<dbReference type="Gene3D" id="2.10.270.10">
    <property type="entry name" value="Cholin Binding"/>
    <property type="match status" value="6"/>
</dbReference>
<keyword evidence="5" id="KW-0328">Glycosyltransferase</keyword>